<reference evidence="1" key="1">
    <citation type="submission" date="2021-06" db="EMBL/GenBank/DDBJ databases">
        <authorList>
            <person name="Kallberg Y."/>
            <person name="Tangrot J."/>
            <person name="Rosling A."/>
        </authorList>
    </citation>
    <scope>NUCLEOTIDE SEQUENCE</scope>
    <source>
        <strain evidence="1">FL966</strain>
    </source>
</reference>
<gene>
    <name evidence="1" type="ORF">CPELLU_LOCUS20371</name>
</gene>
<feature type="non-terminal residue" evidence="1">
    <location>
        <position position="1"/>
    </location>
</feature>
<dbReference type="Proteomes" id="UP000789759">
    <property type="component" value="Unassembled WGS sequence"/>
</dbReference>
<protein>
    <submittedName>
        <fullName evidence="1">4591_t:CDS:1</fullName>
    </submittedName>
</protein>
<dbReference type="EMBL" id="CAJVQA010060190">
    <property type="protein sequence ID" value="CAG8828176.1"/>
    <property type="molecule type" value="Genomic_DNA"/>
</dbReference>
<sequence>LYDIQKIKFDVFQANWLNDKRSILDHTQLHILSCLVVLKVLFNPKNSLDLLNK</sequence>
<proteinExistence type="predicted"/>
<evidence type="ECO:0000313" key="2">
    <source>
        <dbReference type="Proteomes" id="UP000789759"/>
    </source>
</evidence>
<evidence type="ECO:0000313" key="1">
    <source>
        <dbReference type="EMBL" id="CAG8828176.1"/>
    </source>
</evidence>
<comment type="caution">
    <text evidence="1">The sequence shown here is derived from an EMBL/GenBank/DDBJ whole genome shotgun (WGS) entry which is preliminary data.</text>
</comment>
<dbReference type="AlphaFoldDB" id="A0A9N9KG97"/>
<organism evidence="1 2">
    <name type="scientific">Cetraspora pellucida</name>
    <dbReference type="NCBI Taxonomy" id="1433469"/>
    <lineage>
        <taxon>Eukaryota</taxon>
        <taxon>Fungi</taxon>
        <taxon>Fungi incertae sedis</taxon>
        <taxon>Mucoromycota</taxon>
        <taxon>Glomeromycotina</taxon>
        <taxon>Glomeromycetes</taxon>
        <taxon>Diversisporales</taxon>
        <taxon>Gigasporaceae</taxon>
        <taxon>Cetraspora</taxon>
    </lineage>
</organism>
<keyword evidence="2" id="KW-1185">Reference proteome</keyword>
<accession>A0A9N9KG97</accession>
<name>A0A9N9KG97_9GLOM</name>